<dbReference type="EMBL" id="JABWGO010000011">
    <property type="protein sequence ID" value="NUW45148.1"/>
    <property type="molecule type" value="Genomic_DNA"/>
</dbReference>
<dbReference type="GO" id="GO:0006508">
    <property type="term" value="P:proteolysis"/>
    <property type="evidence" value="ECO:0007669"/>
    <property type="project" value="InterPro"/>
</dbReference>
<proteinExistence type="inferred from homology"/>
<evidence type="ECO:0000256" key="2">
    <source>
        <dbReference type="ARBA" id="ARBA00022801"/>
    </source>
</evidence>
<evidence type="ECO:0000313" key="3">
    <source>
        <dbReference type="EMBL" id="NUW45148.1"/>
    </source>
</evidence>
<dbReference type="Gene3D" id="3.40.50.1820">
    <property type="entry name" value="alpha/beta hydrolase"/>
    <property type="match status" value="1"/>
</dbReference>
<evidence type="ECO:0000256" key="1">
    <source>
        <dbReference type="ARBA" id="ARBA00008645"/>
    </source>
</evidence>
<sequence>MAADTIMTINRLGFADSELLDFAYLRTLAYADFGAASAGEVVHVARKIARNGGGRDAFVRAWSEQGRIAARMADDAVAAGRSRTARTFLHRAYNYLRAAEFFFDRHQDEAFTALYDEGVSHFDRALPLLDTPAERIAIPYQDGVDLPGYFFAPDDSGAPRPTVVISGGGDGHGEELYFLAGVPHALERGLNVVLFHGPGQRGLLHHHPGQVFRADSEVPFAAVLDYVTARPDVRADGVALYGLSFGGYLAPRAAAHDRRVAALVANAPIVDFHSLIFDALTTALPAPPPADAPAEFWNGLYQQVGSADWALHATMDNYMLWTTGAQTFADFHRLARSFTLDGLVSKITCPTLTLSADGENAVARRQARRFHERLVVPAKAFHRLATEHGADGHCGLGNIALTSSLVYDWLTGVLTGGLPGEPGGGRGRR</sequence>
<name>A0A7Y6IW39_9ACTN</name>
<evidence type="ECO:0000313" key="4">
    <source>
        <dbReference type="Proteomes" id="UP000546126"/>
    </source>
</evidence>
<dbReference type="SUPFAM" id="SSF53474">
    <property type="entry name" value="alpha/beta-Hydrolases"/>
    <property type="match status" value="1"/>
</dbReference>
<dbReference type="PANTHER" id="PTHR22946">
    <property type="entry name" value="DIENELACTONE HYDROLASE DOMAIN-CONTAINING PROTEIN-RELATED"/>
    <property type="match status" value="1"/>
</dbReference>
<dbReference type="Proteomes" id="UP000546126">
    <property type="component" value="Unassembled WGS sequence"/>
</dbReference>
<comment type="similarity">
    <text evidence="1">Belongs to the AB hydrolase superfamily.</text>
</comment>
<gene>
    <name evidence="3" type="ORF">HT134_34255</name>
</gene>
<dbReference type="GO" id="GO:0008236">
    <property type="term" value="F:serine-type peptidase activity"/>
    <property type="evidence" value="ECO:0007669"/>
    <property type="project" value="InterPro"/>
</dbReference>
<reference evidence="3 4" key="1">
    <citation type="submission" date="2020-06" db="EMBL/GenBank/DDBJ databases">
        <authorList>
            <person name="Chanama M."/>
        </authorList>
    </citation>
    <scope>NUCLEOTIDE SEQUENCE [LARGE SCALE GENOMIC DNA]</scope>
    <source>
        <strain evidence="3 4">TBRC6557</strain>
    </source>
</reference>
<dbReference type="RefSeq" id="WP_175604635.1">
    <property type="nucleotide sequence ID" value="NZ_JABWGO010000011.1"/>
</dbReference>
<dbReference type="Gene3D" id="1.20.1440.110">
    <property type="entry name" value="acylaminoacyl peptidase"/>
    <property type="match status" value="1"/>
</dbReference>
<dbReference type="InterPro" id="IPR050261">
    <property type="entry name" value="FrsA_esterase"/>
</dbReference>
<keyword evidence="4" id="KW-1185">Reference proteome</keyword>
<protein>
    <submittedName>
        <fullName evidence="3">Prolyl oligopeptidase family serine peptidase</fullName>
    </submittedName>
</protein>
<dbReference type="AlphaFoldDB" id="A0A7Y6IW39"/>
<organism evidence="3 4">
    <name type="scientific">Nonomuraea rhodomycinica</name>
    <dbReference type="NCBI Taxonomy" id="1712872"/>
    <lineage>
        <taxon>Bacteria</taxon>
        <taxon>Bacillati</taxon>
        <taxon>Actinomycetota</taxon>
        <taxon>Actinomycetes</taxon>
        <taxon>Streptosporangiales</taxon>
        <taxon>Streptosporangiaceae</taxon>
        <taxon>Nonomuraea</taxon>
    </lineage>
</organism>
<keyword evidence="2" id="KW-0378">Hydrolase</keyword>
<accession>A0A7Y6IW39</accession>
<dbReference type="InterPro" id="IPR029058">
    <property type="entry name" value="AB_hydrolase_fold"/>
</dbReference>
<comment type="caution">
    <text evidence="3">The sequence shown here is derived from an EMBL/GenBank/DDBJ whole genome shotgun (WGS) entry which is preliminary data.</text>
</comment>
<dbReference type="Pfam" id="PF06500">
    <property type="entry name" value="FrsA-like"/>
    <property type="match status" value="1"/>
</dbReference>
<dbReference type="InterPro" id="IPR010520">
    <property type="entry name" value="FrsA-like"/>
</dbReference>
<dbReference type="PANTHER" id="PTHR22946:SF12">
    <property type="entry name" value="CONIDIAL PIGMENT BIOSYNTHESIS PROTEIN AYG1 (AFU_ORTHOLOGUE AFUA_2G17550)"/>
    <property type="match status" value="1"/>
</dbReference>